<comment type="caution">
    <text evidence="2">The sequence shown here is derived from an EMBL/GenBank/DDBJ whole genome shotgun (WGS) entry which is preliminary data.</text>
</comment>
<dbReference type="InterPro" id="IPR036388">
    <property type="entry name" value="WH-like_DNA-bd_sf"/>
</dbReference>
<dbReference type="PANTHER" id="PTHR33164">
    <property type="entry name" value="TRANSCRIPTIONAL REGULATOR, MARR FAMILY"/>
    <property type="match status" value="1"/>
</dbReference>
<dbReference type="AlphaFoldDB" id="A0A7W2D9M6"/>
<dbReference type="SMART" id="SM00347">
    <property type="entry name" value="HTH_MARR"/>
    <property type="match status" value="1"/>
</dbReference>
<dbReference type="GO" id="GO:0006950">
    <property type="term" value="P:response to stress"/>
    <property type="evidence" value="ECO:0007669"/>
    <property type="project" value="TreeGrafter"/>
</dbReference>
<evidence type="ECO:0000313" key="3">
    <source>
        <dbReference type="Proteomes" id="UP000586976"/>
    </source>
</evidence>
<evidence type="ECO:0000313" key="2">
    <source>
        <dbReference type="EMBL" id="MBA4867275.1"/>
    </source>
</evidence>
<dbReference type="EMBL" id="JACEQY010000113">
    <property type="protein sequence ID" value="MBA4867275.1"/>
    <property type="molecule type" value="Genomic_DNA"/>
</dbReference>
<dbReference type="PROSITE" id="PS50995">
    <property type="entry name" value="HTH_MARR_2"/>
    <property type="match status" value="1"/>
</dbReference>
<dbReference type="InterPro" id="IPR000835">
    <property type="entry name" value="HTH_MarR-typ"/>
</dbReference>
<organism evidence="2 3">
    <name type="scientific">Streptomyces himalayensis subsp. aureolus</name>
    <dbReference type="NCBI Taxonomy" id="2758039"/>
    <lineage>
        <taxon>Bacteria</taxon>
        <taxon>Bacillati</taxon>
        <taxon>Actinomycetota</taxon>
        <taxon>Actinomycetes</taxon>
        <taxon>Kitasatosporales</taxon>
        <taxon>Streptomycetaceae</taxon>
        <taxon>Streptomyces</taxon>
        <taxon>Streptomyces himalayensis</taxon>
    </lineage>
</organism>
<proteinExistence type="predicted"/>
<gene>
    <name evidence="2" type="ORF">H1V43_39600</name>
</gene>
<feature type="domain" description="HTH marR-type" evidence="1">
    <location>
        <begin position="1"/>
        <end position="147"/>
    </location>
</feature>
<protein>
    <submittedName>
        <fullName evidence="2">MarR family transcriptional regulator</fullName>
    </submittedName>
</protein>
<dbReference type="PANTHER" id="PTHR33164:SF99">
    <property type="entry name" value="MARR FAMILY REGULATORY PROTEIN"/>
    <property type="match status" value="1"/>
</dbReference>
<dbReference type="InterPro" id="IPR036390">
    <property type="entry name" value="WH_DNA-bd_sf"/>
</dbReference>
<reference evidence="2 3" key="1">
    <citation type="submission" date="2020-07" db="EMBL/GenBank/DDBJ databases">
        <title>Streptomyces isolated from Indian soil.</title>
        <authorList>
            <person name="Mandal S."/>
            <person name="Maiti P.K."/>
        </authorList>
    </citation>
    <scope>NUCLEOTIDE SEQUENCE [LARGE SCALE GENOMIC DNA]</scope>
    <source>
        <strain evidence="2 3">PSKA54</strain>
    </source>
</reference>
<dbReference type="InterPro" id="IPR039422">
    <property type="entry name" value="MarR/SlyA-like"/>
</dbReference>
<dbReference type="Proteomes" id="UP000586976">
    <property type="component" value="Unassembled WGS sequence"/>
</dbReference>
<dbReference type="SUPFAM" id="SSF46785">
    <property type="entry name" value="Winged helix' DNA-binding domain"/>
    <property type="match status" value="1"/>
</dbReference>
<name>A0A7W2D9M6_9ACTN</name>
<accession>A0A7W2D9M6</accession>
<dbReference type="Gene3D" id="1.10.10.10">
    <property type="entry name" value="Winged helix-like DNA-binding domain superfamily/Winged helix DNA-binding domain"/>
    <property type="match status" value="1"/>
</dbReference>
<evidence type="ECO:0000259" key="1">
    <source>
        <dbReference type="PROSITE" id="PS50995"/>
    </source>
</evidence>
<sequence length="167" mass="18873">MTEPRWLTDTEMRAWAGLLETYDLIHRLVELQLREVGGLTMVQYEILTRLNESPDRSRGMTDLASRMVASRSGLTYQVGQLEKAGLLRRTPDPADDRGVLAVLTDEGRRVLEETAPGHVRVVREGLIDRLSEAQVAQLADVMDTARTHLREVVPLIPPRTRRGRKHG</sequence>
<keyword evidence="3" id="KW-1185">Reference proteome</keyword>
<dbReference type="GO" id="GO:0003700">
    <property type="term" value="F:DNA-binding transcription factor activity"/>
    <property type="evidence" value="ECO:0007669"/>
    <property type="project" value="InterPro"/>
</dbReference>
<dbReference type="RefSeq" id="WP_181868589.1">
    <property type="nucleotide sequence ID" value="NZ_JACEQY010000113.1"/>
</dbReference>
<dbReference type="Pfam" id="PF01047">
    <property type="entry name" value="MarR"/>
    <property type="match status" value="1"/>
</dbReference>